<dbReference type="SUPFAM" id="SSF103473">
    <property type="entry name" value="MFS general substrate transporter"/>
    <property type="match status" value="1"/>
</dbReference>
<feature type="transmembrane region" description="Helical" evidence="6">
    <location>
        <begin position="275"/>
        <end position="293"/>
    </location>
</feature>
<gene>
    <name evidence="8" type="ORF">GCM10011400_11190</name>
</gene>
<organism evidence="8 9">
    <name type="scientific">Paraburkholderia caffeinilytica</name>
    <dbReference type="NCBI Taxonomy" id="1761016"/>
    <lineage>
        <taxon>Bacteria</taxon>
        <taxon>Pseudomonadati</taxon>
        <taxon>Pseudomonadota</taxon>
        <taxon>Betaproteobacteria</taxon>
        <taxon>Burkholderiales</taxon>
        <taxon>Burkholderiaceae</taxon>
        <taxon>Paraburkholderia</taxon>
    </lineage>
</organism>
<dbReference type="Proteomes" id="UP000602004">
    <property type="component" value="Unassembled WGS sequence"/>
</dbReference>
<keyword evidence="9" id="KW-1185">Reference proteome</keyword>
<feature type="transmembrane region" description="Helical" evidence="6">
    <location>
        <begin position="299"/>
        <end position="320"/>
    </location>
</feature>
<reference evidence="9" key="1">
    <citation type="journal article" date="2019" name="Int. J. Syst. Evol. Microbiol.">
        <title>The Global Catalogue of Microorganisms (GCM) 10K type strain sequencing project: providing services to taxonomists for standard genome sequencing and annotation.</title>
        <authorList>
            <consortium name="The Broad Institute Genomics Platform"/>
            <consortium name="The Broad Institute Genome Sequencing Center for Infectious Disease"/>
            <person name="Wu L."/>
            <person name="Ma J."/>
        </authorList>
    </citation>
    <scope>NUCLEOTIDE SEQUENCE [LARGE SCALE GENOMIC DNA]</scope>
    <source>
        <strain evidence="9">CGMCC 1.15103</strain>
    </source>
</reference>
<feature type="transmembrane region" description="Helical" evidence="6">
    <location>
        <begin position="205"/>
        <end position="229"/>
    </location>
</feature>
<keyword evidence="2" id="KW-1003">Cell membrane</keyword>
<keyword evidence="4 6" id="KW-1133">Transmembrane helix</keyword>
<accession>A0ABQ1LQH2</accession>
<dbReference type="PANTHER" id="PTHR43124:SF3">
    <property type="entry name" value="CHLORAMPHENICOL EFFLUX PUMP RV0191"/>
    <property type="match status" value="1"/>
</dbReference>
<dbReference type="RefSeq" id="WP_115783037.1">
    <property type="nucleotide sequence ID" value="NZ_BMHL01000002.1"/>
</dbReference>
<dbReference type="InterPro" id="IPR036259">
    <property type="entry name" value="MFS_trans_sf"/>
</dbReference>
<feature type="transmembrane region" description="Helical" evidence="6">
    <location>
        <begin position="368"/>
        <end position="387"/>
    </location>
</feature>
<protein>
    <submittedName>
        <fullName evidence="8">MFS transporter</fullName>
    </submittedName>
</protein>
<dbReference type="PROSITE" id="PS50850">
    <property type="entry name" value="MFS"/>
    <property type="match status" value="1"/>
</dbReference>
<feature type="domain" description="Major facilitator superfamily (MFS) profile" evidence="7">
    <location>
        <begin position="7"/>
        <end position="392"/>
    </location>
</feature>
<evidence type="ECO:0000313" key="8">
    <source>
        <dbReference type="EMBL" id="GGC26516.1"/>
    </source>
</evidence>
<evidence type="ECO:0000259" key="7">
    <source>
        <dbReference type="PROSITE" id="PS50850"/>
    </source>
</evidence>
<keyword evidence="3 6" id="KW-0812">Transmembrane</keyword>
<evidence type="ECO:0000256" key="1">
    <source>
        <dbReference type="ARBA" id="ARBA00004651"/>
    </source>
</evidence>
<feature type="transmembrane region" description="Helical" evidence="6">
    <location>
        <begin position="160"/>
        <end position="184"/>
    </location>
</feature>
<evidence type="ECO:0000256" key="2">
    <source>
        <dbReference type="ARBA" id="ARBA00022475"/>
    </source>
</evidence>
<proteinExistence type="predicted"/>
<evidence type="ECO:0000256" key="6">
    <source>
        <dbReference type="SAM" id="Phobius"/>
    </source>
</evidence>
<feature type="transmembrane region" description="Helical" evidence="6">
    <location>
        <begin position="249"/>
        <end position="268"/>
    </location>
</feature>
<dbReference type="InterPro" id="IPR050189">
    <property type="entry name" value="MFS_Efflux_Transporters"/>
</dbReference>
<keyword evidence="5 6" id="KW-0472">Membrane</keyword>
<sequence length="405" mass="42221">MNNRWIALAVLCLGVFQFTLNWFCVVPAFPAIAHEYGLSIPQVAALVAAFVGGYGICHLPAGWLSARFGMRCALLIGIALEACASLSGALVSSYPAMLVTRLIAGAGGACCLGAVVGLVSAWFRDRELSFAMGLTTGVAFALGAATGLFLWSMVVTAVGWHTAIVIAGFIGFGVLLLAWIAPIVPRAAAATLDGGHLDTRAVRRVLCNGALWWWGLSIVGSYGSFFTLAQFLPIYAERVLRFSPTEGGRLSALLLLSGIPAAMLGGWLSDRFGRIKLLICGAFVVSGIVTVMLPRLDGGSLHLAAAAIGLITMIGLTPWFSVPAMYPDRIPLHDVPAASGLMLSLAAVGGFAVPLGFGRIVASYGFDAGLPYLGIVSIAFTAFGLIAPTPSRRRGIVGHIQTDAA</sequence>
<evidence type="ECO:0000313" key="9">
    <source>
        <dbReference type="Proteomes" id="UP000602004"/>
    </source>
</evidence>
<dbReference type="Pfam" id="PF07690">
    <property type="entry name" value="MFS_1"/>
    <property type="match status" value="1"/>
</dbReference>
<evidence type="ECO:0000256" key="4">
    <source>
        <dbReference type="ARBA" id="ARBA00022989"/>
    </source>
</evidence>
<dbReference type="InterPro" id="IPR011701">
    <property type="entry name" value="MFS"/>
</dbReference>
<feature type="transmembrane region" description="Helical" evidence="6">
    <location>
        <begin position="341"/>
        <end position="362"/>
    </location>
</feature>
<comment type="subcellular location">
    <subcellularLocation>
        <location evidence="1">Cell membrane</location>
        <topology evidence="1">Multi-pass membrane protein</topology>
    </subcellularLocation>
</comment>
<dbReference type="InterPro" id="IPR020846">
    <property type="entry name" value="MFS_dom"/>
</dbReference>
<evidence type="ECO:0000256" key="3">
    <source>
        <dbReference type="ARBA" id="ARBA00022692"/>
    </source>
</evidence>
<dbReference type="PANTHER" id="PTHR43124">
    <property type="entry name" value="PURINE EFFLUX PUMP PBUE"/>
    <property type="match status" value="1"/>
</dbReference>
<comment type="caution">
    <text evidence="8">The sequence shown here is derived from an EMBL/GenBank/DDBJ whole genome shotgun (WGS) entry which is preliminary data.</text>
</comment>
<dbReference type="EMBL" id="BMHL01000002">
    <property type="protein sequence ID" value="GGC26516.1"/>
    <property type="molecule type" value="Genomic_DNA"/>
</dbReference>
<dbReference type="Gene3D" id="1.20.1250.20">
    <property type="entry name" value="MFS general substrate transporter like domains"/>
    <property type="match status" value="1"/>
</dbReference>
<evidence type="ECO:0000256" key="5">
    <source>
        <dbReference type="ARBA" id="ARBA00023136"/>
    </source>
</evidence>
<feature type="transmembrane region" description="Helical" evidence="6">
    <location>
        <begin position="130"/>
        <end position="154"/>
    </location>
</feature>
<feature type="transmembrane region" description="Helical" evidence="6">
    <location>
        <begin position="43"/>
        <end position="61"/>
    </location>
</feature>
<feature type="transmembrane region" description="Helical" evidence="6">
    <location>
        <begin position="73"/>
        <end position="96"/>
    </location>
</feature>
<feature type="transmembrane region" description="Helical" evidence="6">
    <location>
        <begin position="102"/>
        <end position="123"/>
    </location>
</feature>
<name>A0ABQ1LQH2_9BURK</name>